<evidence type="ECO:0000313" key="3">
    <source>
        <dbReference type="Proteomes" id="UP000063308"/>
    </source>
</evidence>
<accession>A0A0E4FWK2</accession>
<protein>
    <submittedName>
        <fullName evidence="2">Putative N,N-dimethylformamidase</fullName>
    </submittedName>
</protein>
<gene>
    <name evidence="2" type="ORF">NK6_7642</name>
</gene>
<sequence length="753" mass="82682">MIYRTNEYLGYPDRISVPAGETVRFQLSSKRPNVKVEVLRLRCGDVDVNGPGFKYEVMTSNVDGEHACLDQPIRPGSNAIVEHDGALAPTGGHWCFGAYVCPTRIADNAKAVMGNWCEASGRGYALELDEEGCPVLVLGRSTGASARFTLDAKLRQRVWAFVSVAIDLVRRSATLSLIVPANGVQPTVAHAKSFALPLALALDSGLPFLIAAHHLNGEQQYASHFDGKIEAPRIFSRPLEAEALRVFDCQPRTGATEAGLVAFWDFADGISTLSVKDLSPNGLHGSLRQLPRRGVTGFHWSGSVHDWRLSPREYAAIHFHSDDIYDCGWQTTCALDVPADWRSGVYALRLTPGGNDPEANCESYVTFFVTPGRKSRRADFVIVASVATYLAYANSALRLYQVHFETLMEHVLWLPQDDVFMQENPEIGQSTYDCHVDGSGRAYSSWLRPILNMRPRGYWFNLINDTHILDWLEEKGISYDLITDVELDREGARALAPYRVVMTPTHPEYYSFSMMNAIMAHQNAGGRHISMGGNAFYWRCGFHPAAPAALEVRRGMAGTRTWESEPGEVHLAGTGEPGSLWRHSGFAPQKLVGVGFSAMINDTCGYYLRTAESEDARAAFIFEGVDRDEKLGDFGFRYNGAVGSEIDRYDLDLGTPRHALRIATSEGLGAGALPTPEEFRTVVDGLDGTQNALVRADMVFFETANGGAVFATGSITYGMSLGHNNYDNNISAITLNVVTRFLDPAPFAIPAQA</sequence>
<dbReference type="Pfam" id="PF20254">
    <property type="entry name" value="DMFA2_C"/>
    <property type="match status" value="1"/>
</dbReference>
<dbReference type="Proteomes" id="UP000063308">
    <property type="component" value="Chromosome"/>
</dbReference>
<evidence type="ECO:0000313" key="2">
    <source>
        <dbReference type="EMBL" id="BAR60793.1"/>
    </source>
</evidence>
<dbReference type="EMBL" id="AP014685">
    <property type="protein sequence ID" value="BAR60793.1"/>
    <property type="molecule type" value="Genomic_DNA"/>
</dbReference>
<proteinExistence type="predicted"/>
<dbReference type="SUPFAM" id="SSF49899">
    <property type="entry name" value="Concanavalin A-like lectins/glucanases"/>
    <property type="match status" value="1"/>
</dbReference>
<evidence type="ECO:0000259" key="1">
    <source>
        <dbReference type="Pfam" id="PF20254"/>
    </source>
</evidence>
<name>A0A0E4FWK2_9BRAD</name>
<reference evidence="2 3" key="1">
    <citation type="submission" date="2014-11" db="EMBL/GenBank/DDBJ databases">
        <title>Symbiosis island explosion on the genome of extra-slow-growing strains of soybean bradyrhizobia with massive insertion sequences.</title>
        <authorList>
            <person name="Iida T."/>
            <person name="Minamisawa K."/>
        </authorList>
    </citation>
    <scope>NUCLEOTIDE SEQUENCE [LARGE SCALE GENOMIC DNA]</scope>
    <source>
        <strain evidence="2 3">NK6</strain>
    </source>
</reference>
<dbReference type="InterPro" id="IPR013320">
    <property type="entry name" value="ConA-like_dom_sf"/>
</dbReference>
<dbReference type="InterPro" id="IPR046540">
    <property type="entry name" value="DMFA2_C"/>
</dbReference>
<dbReference type="Gene3D" id="2.60.120.200">
    <property type="match status" value="1"/>
</dbReference>
<dbReference type="AlphaFoldDB" id="A0A0E4FWK2"/>
<organism evidence="2 3">
    <name type="scientific">Bradyrhizobium diazoefficiens</name>
    <dbReference type="NCBI Taxonomy" id="1355477"/>
    <lineage>
        <taxon>Bacteria</taxon>
        <taxon>Pseudomonadati</taxon>
        <taxon>Pseudomonadota</taxon>
        <taxon>Alphaproteobacteria</taxon>
        <taxon>Hyphomicrobiales</taxon>
        <taxon>Nitrobacteraceae</taxon>
        <taxon>Bradyrhizobium</taxon>
    </lineage>
</organism>
<feature type="domain" description="N,N-dimethylformamidase beta subunit-like C-terminal" evidence="1">
    <location>
        <begin position="293"/>
        <end position="728"/>
    </location>
</feature>